<accession>A0A377HW71</accession>
<name>A0A377HW71_9PAST</name>
<sequence>MSGLFILLVPILIFLALCFTLSIGISFLSILLETLYFCIKHWHIGLLVSVLLLTFIYIDSWLLSVICILATLFFIGKFGPNYNSLR</sequence>
<keyword evidence="1" id="KW-0472">Membrane</keyword>
<dbReference type="Proteomes" id="UP000254496">
    <property type="component" value="Unassembled WGS sequence"/>
</dbReference>
<keyword evidence="4" id="KW-1185">Reference proteome</keyword>
<feature type="transmembrane region" description="Helical" evidence="1">
    <location>
        <begin position="44"/>
        <end position="75"/>
    </location>
</feature>
<organism evidence="2 4">
    <name type="scientific">Canicola haemoglobinophilus</name>
    <dbReference type="NCBI Taxonomy" id="733"/>
    <lineage>
        <taxon>Bacteria</taxon>
        <taxon>Pseudomonadati</taxon>
        <taxon>Pseudomonadota</taxon>
        <taxon>Gammaproteobacteria</taxon>
        <taxon>Pasteurellales</taxon>
        <taxon>Pasteurellaceae</taxon>
        <taxon>Canicola</taxon>
    </lineage>
</organism>
<dbReference type="AlphaFoldDB" id="A0A377HW71"/>
<evidence type="ECO:0000313" key="4">
    <source>
        <dbReference type="Proteomes" id="UP000254329"/>
    </source>
</evidence>
<proteinExistence type="predicted"/>
<evidence type="ECO:0000313" key="3">
    <source>
        <dbReference type="EMBL" id="STO68897.1"/>
    </source>
</evidence>
<evidence type="ECO:0000313" key="5">
    <source>
        <dbReference type="Proteomes" id="UP000254496"/>
    </source>
</evidence>
<evidence type="ECO:0000256" key="1">
    <source>
        <dbReference type="SAM" id="Phobius"/>
    </source>
</evidence>
<keyword evidence="1" id="KW-0812">Transmembrane</keyword>
<feature type="transmembrane region" description="Helical" evidence="1">
    <location>
        <begin position="6"/>
        <end position="32"/>
    </location>
</feature>
<protein>
    <submittedName>
        <fullName evidence="2">Uncharacterized protein</fullName>
    </submittedName>
</protein>
<dbReference type="EMBL" id="UGHF01000001">
    <property type="protein sequence ID" value="STO60169.1"/>
    <property type="molecule type" value="Genomic_DNA"/>
</dbReference>
<gene>
    <name evidence="2" type="ORF">NCTC1659_01441</name>
    <name evidence="3" type="ORF">NCTC8540_01415</name>
</gene>
<dbReference type="Proteomes" id="UP000254329">
    <property type="component" value="Unassembled WGS sequence"/>
</dbReference>
<evidence type="ECO:0000313" key="2">
    <source>
        <dbReference type="EMBL" id="STO60169.1"/>
    </source>
</evidence>
<reference evidence="4 5" key="1">
    <citation type="submission" date="2018-06" db="EMBL/GenBank/DDBJ databases">
        <authorList>
            <consortium name="Pathogen Informatics"/>
            <person name="Doyle S."/>
        </authorList>
    </citation>
    <scope>NUCLEOTIDE SEQUENCE [LARGE SCALE GENOMIC DNA]</scope>
    <source>
        <strain evidence="2 4">NCTC1659</strain>
        <strain evidence="3 5">NCTC8540</strain>
    </source>
</reference>
<dbReference type="EMBL" id="UGHJ01000001">
    <property type="protein sequence ID" value="STO68897.1"/>
    <property type="molecule type" value="Genomic_DNA"/>
</dbReference>
<keyword evidence="1" id="KW-1133">Transmembrane helix</keyword>